<evidence type="ECO:0000256" key="6">
    <source>
        <dbReference type="ARBA" id="ARBA00023242"/>
    </source>
</evidence>
<evidence type="ECO:0000313" key="8">
    <source>
        <dbReference type="Proteomes" id="UP001367676"/>
    </source>
</evidence>
<evidence type="ECO:0008006" key="9">
    <source>
        <dbReference type="Google" id="ProtNLM"/>
    </source>
</evidence>
<organism evidence="7 8">
    <name type="scientific">Parthenolecanium corni</name>
    <dbReference type="NCBI Taxonomy" id="536013"/>
    <lineage>
        <taxon>Eukaryota</taxon>
        <taxon>Metazoa</taxon>
        <taxon>Ecdysozoa</taxon>
        <taxon>Arthropoda</taxon>
        <taxon>Hexapoda</taxon>
        <taxon>Insecta</taxon>
        <taxon>Pterygota</taxon>
        <taxon>Neoptera</taxon>
        <taxon>Paraneoptera</taxon>
        <taxon>Hemiptera</taxon>
        <taxon>Sternorrhyncha</taxon>
        <taxon>Coccoidea</taxon>
        <taxon>Coccidae</taxon>
        <taxon>Parthenolecanium</taxon>
    </lineage>
</organism>
<keyword evidence="5" id="KW-0804">Transcription</keyword>
<reference evidence="7 8" key="1">
    <citation type="submission" date="2024-03" db="EMBL/GenBank/DDBJ databases">
        <title>Adaptation during the transition from Ophiocordyceps entomopathogen to insect associate is accompanied by gene loss and intensified selection.</title>
        <authorList>
            <person name="Ward C.M."/>
            <person name="Onetto C.A."/>
            <person name="Borneman A.R."/>
        </authorList>
    </citation>
    <scope>NUCLEOTIDE SEQUENCE [LARGE SCALE GENOMIC DNA]</scope>
    <source>
        <strain evidence="7">AWRI1</strain>
        <tissue evidence="7">Single Adult Female</tissue>
    </source>
</reference>
<dbReference type="InterPro" id="IPR000814">
    <property type="entry name" value="TBP"/>
</dbReference>
<accession>A0AAN9TQ04</accession>
<evidence type="ECO:0000256" key="2">
    <source>
        <dbReference type="ARBA" id="ARBA00005560"/>
    </source>
</evidence>
<evidence type="ECO:0000256" key="1">
    <source>
        <dbReference type="ARBA" id="ARBA00004123"/>
    </source>
</evidence>
<protein>
    <recommendedName>
        <fullName evidence="9">TATA box-binding protein-like 1</fullName>
    </recommendedName>
</protein>
<dbReference type="AlphaFoldDB" id="A0AAN9TQ04"/>
<dbReference type="Pfam" id="PF00352">
    <property type="entry name" value="TBP"/>
    <property type="match status" value="2"/>
</dbReference>
<comment type="subcellular location">
    <subcellularLocation>
        <location evidence="1">Nucleus</location>
    </subcellularLocation>
</comment>
<keyword evidence="3" id="KW-0805">Transcription regulation</keyword>
<dbReference type="SUPFAM" id="SSF55945">
    <property type="entry name" value="TATA-box binding protein-like"/>
    <property type="match status" value="2"/>
</dbReference>
<proteinExistence type="inferred from homology"/>
<keyword evidence="6" id="KW-0539">Nucleus</keyword>
<dbReference type="Gene3D" id="3.30.310.10">
    <property type="entry name" value="TATA-Binding Protein"/>
    <property type="match status" value="2"/>
</dbReference>
<sequence length="208" mass="23650">MAEQWEFDEDITITNVVCTGNVRCNVDLRRITLLNYNVEFRNSRVTIKLRKPKVTANIWSNGKIVCFGAPSAMEAQTGLRRVARIVQRAGYDVKLCPMRICNVCACYGAPFQIKLSAFANHYKHLVSYEPEISSAVIYKILELDLKATLQIYATGNIIILAPNIASAEKAAAKIYHMVLDDFRRNLTPEQKEMRAKKRVLAQQRRISL</sequence>
<name>A0AAN9TQ04_9HEMI</name>
<dbReference type="GO" id="GO:0005634">
    <property type="term" value="C:nucleus"/>
    <property type="evidence" value="ECO:0007669"/>
    <property type="project" value="UniProtKB-SubCell"/>
</dbReference>
<dbReference type="Proteomes" id="UP001367676">
    <property type="component" value="Unassembled WGS sequence"/>
</dbReference>
<dbReference type="GO" id="GO:0006352">
    <property type="term" value="P:DNA-templated transcription initiation"/>
    <property type="evidence" value="ECO:0007669"/>
    <property type="project" value="InterPro"/>
</dbReference>
<comment type="caution">
    <text evidence="7">The sequence shown here is derived from an EMBL/GenBank/DDBJ whole genome shotgun (WGS) entry which is preliminary data.</text>
</comment>
<evidence type="ECO:0000256" key="4">
    <source>
        <dbReference type="ARBA" id="ARBA00023125"/>
    </source>
</evidence>
<keyword evidence="4" id="KW-0238">DNA-binding</keyword>
<dbReference type="GO" id="GO:0003677">
    <property type="term" value="F:DNA binding"/>
    <property type="evidence" value="ECO:0007669"/>
    <property type="project" value="UniProtKB-KW"/>
</dbReference>
<evidence type="ECO:0000256" key="5">
    <source>
        <dbReference type="ARBA" id="ARBA00023163"/>
    </source>
</evidence>
<comment type="similarity">
    <text evidence="2">Belongs to the TBP family.</text>
</comment>
<dbReference type="FunFam" id="3.30.310.10:FF:000005">
    <property type="entry name" value="TATA box-binding protein-like 1"/>
    <property type="match status" value="1"/>
</dbReference>
<keyword evidence="8" id="KW-1185">Reference proteome</keyword>
<dbReference type="EMBL" id="JBBCAQ010000033">
    <property type="protein sequence ID" value="KAK7582515.1"/>
    <property type="molecule type" value="Genomic_DNA"/>
</dbReference>
<evidence type="ECO:0000313" key="7">
    <source>
        <dbReference type="EMBL" id="KAK7582515.1"/>
    </source>
</evidence>
<gene>
    <name evidence="7" type="ORF">V9T40_013960</name>
</gene>
<evidence type="ECO:0000256" key="3">
    <source>
        <dbReference type="ARBA" id="ARBA00023015"/>
    </source>
</evidence>
<dbReference type="PRINTS" id="PR00686">
    <property type="entry name" value="TIFACTORIID"/>
</dbReference>
<dbReference type="PANTHER" id="PTHR10126">
    <property type="entry name" value="TATA-BOX BINDING PROTEIN"/>
    <property type="match status" value="1"/>
</dbReference>
<dbReference type="InterPro" id="IPR012295">
    <property type="entry name" value="TBP_dom_sf"/>
</dbReference>